<reference evidence="6 7" key="1">
    <citation type="journal article" date="2019" name="Emerg. Microbes Infect.">
        <title>Comprehensive subspecies identification of 175 nontuberculous mycobacteria species based on 7547 genomic profiles.</title>
        <authorList>
            <person name="Matsumoto Y."/>
            <person name="Kinjo T."/>
            <person name="Motooka D."/>
            <person name="Nabeya D."/>
            <person name="Jung N."/>
            <person name="Uechi K."/>
            <person name="Horii T."/>
            <person name="Iida T."/>
            <person name="Fujita J."/>
            <person name="Nakamura S."/>
        </authorList>
    </citation>
    <scope>NUCLEOTIDE SEQUENCE [LARGE SCALE GENOMIC DNA]</scope>
    <source>
        <strain evidence="6 7">JCM 6375</strain>
    </source>
</reference>
<dbReference type="CDD" id="cd05233">
    <property type="entry name" value="SDR_c"/>
    <property type="match status" value="1"/>
</dbReference>
<evidence type="ECO:0000256" key="2">
    <source>
        <dbReference type="ARBA" id="ARBA00023002"/>
    </source>
</evidence>
<dbReference type="GO" id="GO:0016020">
    <property type="term" value="C:membrane"/>
    <property type="evidence" value="ECO:0007669"/>
    <property type="project" value="TreeGrafter"/>
</dbReference>
<dbReference type="Pfam" id="PF00106">
    <property type="entry name" value="adh_short"/>
    <property type="match status" value="1"/>
</dbReference>
<dbReference type="GO" id="GO:0016491">
    <property type="term" value="F:oxidoreductase activity"/>
    <property type="evidence" value="ECO:0007669"/>
    <property type="project" value="UniProtKB-KW"/>
</dbReference>
<dbReference type="PRINTS" id="PR00081">
    <property type="entry name" value="GDHRDH"/>
</dbReference>
<dbReference type="RefSeq" id="WP_083149494.1">
    <property type="nucleotide sequence ID" value="NZ_AP022560.1"/>
</dbReference>
<dbReference type="InterPro" id="IPR057326">
    <property type="entry name" value="KR_dom"/>
</dbReference>
<feature type="region of interest" description="Disordered" evidence="4">
    <location>
        <begin position="265"/>
        <end position="286"/>
    </location>
</feature>
<dbReference type="SUPFAM" id="SSF51735">
    <property type="entry name" value="NAD(P)-binding Rossmann-fold domains"/>
    <property type="match status" value="1"/>
</dbReference>
<accession>A0AAD1HGL0</accession>
<dbReference type="InterPro" id="IPR036291">
    <property type="entry name" value="NAD(P)-bd_dom_sf"/>
</dbReference>
<evidence type="ECO:0000313" key="7">
    <source>
        <dbReference type="Proteomes" id="UP000466681"/>
    </source>
</evidence>
<protein>
    <recommendedName>
        <fullName evidence="5">Ketoreductase domain-containing protein</fullName>
    </recommendedName>
</protein>
<feature type="compositionally biased region" description="Polar residues" evidence="4">
    <location>
        <begin position="273"/>
        <end position="286"/>
    </location>
</feature>
<dbReference type="Proteomes" id="UP000466681">
    <property type="component" value="Chromosome"/>
</dbReference>
<keyword evidence="7" id="KW-1185">Reference proteome</keyword>
<dbReference type="PRINTS" id="PR00080">
    <property type="entry name" value="SDRFAMILY"/>
</dbReference>
<proteinExistence type="inferred from homology"/>
<dbReference type="PANTHER" id="PTHR44196">
    <property type="entry name" value="DEHYDROGENASE/REDUCTASE SDR FAMILY MEMBER 7B"/>
    <property type="match status" value="1"/>
</dbReference>
<sequence length="286" mass="30150">MTSVRGATAVITGGGSGIGRATAVSLANRGARVVVADIHADNANAVADQIRAEGHEAEAFVCDVGTDRAFGALKAFTMERFGGVDIVMNNVGVLTSGRPDHLPIAEWERIININLMSVVRSNATFLPILIAQGHGHIVNTASFAGLYTYSYDRIPYAATKAAIVQISEGLRLYLHPQGIGVTVLCPGPVATNILATMPERFGPEVQTGLPGPQFGILLPDTVGEMVANAILDDTFMLYTDDQVRDLLIERATDWDAFIAKQTDTLSGGGGGQLTSPRQDPATSSDS</sequence>
<evidence type="ECO:0000259" key="5">
    <source>
        <dbReference type="SMART" id="SM00822"/>
    </source>
</evidence>
<evidence type="ECO:0000256" key="1">
    <source>
        <dbReference type="ARBA" id="ARBA00006484"/>
    </source>
</evidence>
<comment type="similarity">
    <text evidence="1 3">Belongs to the short-chain dehydrogenases/reductases (SDR) family.</text>
</comment>
<organism evidence="6 7">
    <name type="scientific">Mycolicibacterium moriokaense</name>
    <dbReference type="NCBI Taxonomy" id="39691"/>
    <lineage>
        <taxon>Bacteria</taxon>
        <taxon>Bacillati</taxon>
        <taxon>Actinomycetota</taxon>
        <taxon>Actinomycetes</taxon>
        <taxon>Mycobacteriales</taxon>
        <taxon>Mycobacteriaceae</taxon>
        <taxon>Mycolicibacterium</taxon>
    </lineage>
</organism>
<gene>
    <name evidence="6" type="ORF">MMOR_48120</name>
</gene>
<dbReference type="SMART" id="SM00822">
    <property type="entry name" value="PKS_KR"/>
    <property type="match status" value="1"/>
</dbReference>
<keyword evidence="2" id="KW-0560">Oxidoreductase</keyword>
<dbReference type="InterPro" id="IPR002347">
    <property type="entry name" value="SDR_fam"/>
</dbReference>
<name>A0AAD1HGL0_9MYCO</name>
<dbReference type="Gene3D" id="3.40.50.720">
    <property type="entry name" value="NAD(P)-binding Rossmann-like Domain"/>
    <property type="match status" value="1"/>
</dbReference>
<feature type="domain" description="Ketoreductase" evidence="5">
    <location>
        <begin position="7"/>
        <end position="192"/>
    </location>
</feature>
<evidence type="ECO:0000256" key="4">
    <source>
        <dbReference type="SAM" id="MobiDB-lite"/>
    </source>
</evidence>
<dbReference type="EMBL" id="AP022560">
    <property type="protein sequence ID" value="BBX03876.1"/>
    <property type="molecule type" value="Genomic_DNA"/>
</dbReference>
<evidence type="ECO:0000313" key="6">
    <source>
        <dbReference type="EMBL" id="BBX03876.1"/>
    </source>
</evidence>
<dbReference type="AlphaFoldDB" id="A0AAD1HGL0"/>
<dbReference type="PANTHER" id="PTHR44196:SF1">
    <property type="entry name" value="DEHYDROGENASE_REDUCTASE SDR FAMILY MEMBER 7B"/>
    <property type="match status" value="1"/>
</dbReference>
<evidence type="ECO:0000256" key="3">
    <source>
        <dbReference type="RuleBase" id="RU000363"/>
    </source>
</evidence>
<dbReference type="KEGG" id="mmor:MMOR_48120"/>